<dbReference type="EMBL" id="ML979133">
    <property type="protein sequence ID" value="KAF1919379.1"/>
    <property type="molecule type" value="Genomic_DNA"/>
</dbReference>
<dbReference type="OrthoDB" id="10067381at2759"/>
<dbReference type="Proteomes" id="UP000800096">
    <property type="component" value="Unassembled WGS sequence"/>
</dbReference>
<evidence type="ECO:0000256" key="1">
    <source>
        <dbReference type="ARBA" id="ARBA00010568"/>
    </source>
</evidence>
<name>A0A6A5QVJ0_AMPQU</name>
<evidence type="ECO:0000256" key="2">
    <source>
        <dbReference type="SAM" id="MobiDB-lite"/>
    </source>
</evidence>
<keyword evidence="4" id="KW-1185">Reference proteome</keyword>
<dbReference type="Gene3D" id="3.30.760.10">
    <property type="entry name" value="RNA Cap, Translation Initiation Factor Eif4e"/>
    <property type="match status" value="1"/>
</dbReference>
<proteinExistence type="inferred from homology"/>
<organism evidence="3 4">
    <name type="scientific">Ampelomyces quisqualis</name>
    <name type="common">Powdery mildew agent</name>
    <dbReference type="NCBI Taxonomy" id="50730"/>
    <lineage>
        <taxon>Eukaryota</taxon>
        <taxon>Fungi</taxon>
        <taxon>Dikarya</taxon>
        <taxon>Ascomycota</taxon>
        <taxon>Pezizomycotina</taxon>
        <taxon>Dothideomycetes</taxon>
        <taxon>Pleosporomycetidae</taxon>
        <taxon>Pleosporales</taxon>
        <taxon>Pleosporineae</taxon>
        <taxon>Phaeosphaeriaceae</taxon>
        <taxon>Ampelomyces</taxon>
    </lineage>
</organism>
<sequence>MVKGELVTGDGWISDDSSFYGSENEQDRLHSLGDKFRPKHSLTAQILDLNTRLATLRAQSQPGVMSAIETVSMSGASVSNEAAQSSNSFTGNKPPNLLLNRKAMEEAQLARLGKRPRDPSPEPVLFNPGQGSPDAWQLGESVDEFMKRLPPLTTPVFTCPWIWVHNPHFDARDKNKVTSHRADEFRSRGNDVLDQSLQAREQIQSRGLHGPRGVLTKSLNEESKALQQRITNLAVECGIVSGKWMLFPKLEEVNGVWSKVVEGVINNHLGPTAKVAPDEGKPGDRLICIYTKDYRDEEDVLRVLQELEMMGLLPSGRSIYYKSDAFTYLDLYKQTASNFKMMAAARVSKAPTLSGKKQKTLNSYF</sequence>
<dbReference type="InterPro" id="IPR023398">
    <property type="entry name" value="TIF_eIF4e-like"/>
</dbReference>
<dbReference type="PANTHER" id="PTHR31977">
    <property type="entry name" value="UPF0696 PROTEIN C11ORF68"/>
    <property type="match status" value="1"/>
</dbReference>
<evidence type="ECO:0008006" key="5">
    <source>
        <dbReference type="Google" id="ProtNLM"/>
    </source>
</evidence>
<dbReference type="Pfam" id="PF08939">
    <property type="entry name" value="Bles03"/>
    <property type="match status" value="1"/>
</dbReference>
<evidence type="ECO:0000313" key="4">
    <source>
        <dbReference type="Proteomes" id="UP000800096"/>
    </source>
</evidence>
<dbReference type="SUPFAM" id="SSF55418">
    <property type="entry name" value="eIF4e-like"/>
    <property type="match status" value="1"/>
</dbReference>
<evidence type="ECO:0000313" key="3">
    <source>
        <dbReference type="EMBL" id="KAF1919379.1"/>
    </source>
</evidence>
<feature type="region of interest" description="Disordered" evidence="2">
    <location>
        <begin position="109"/>
        <end position="137"/>
    </location>
</feature>
<dbReference type="AlphaFoldDB" id="A0A6A5QVJ0"/>
<dbReference type="PANTHER" id="PTHR31977:SF1">
    <property type="entry name" value="UPF0696 PROTEIN C11ORF68"/>
    <property type="match status" value="1"/>
</dbReference>
<comment type="similarity">
    <text evidence="1">Belongs to the UPF0696 family.</text>
</comment>
<accession>A0A6A5QVJ0</accession>
<reference evidence="3" key="1">
    <citation type="journal article" date="2020" name="Stud. Mycol.">
        <title>101 Dothideomycetes genomes: a test case for predicting lifestyles and emergence of pathogens.</title>
        <authorList>
            <person name="Haridas S."/>
            <person name="Albert R."/>
            <person name="Binder M."/>
            <person name="Bloem J."/>
            <person name="Labutti K."/>
            <person name="Salamov A."/>
            <person name="Andreopoulos B."/>
            <person name="Baker S."/>
            <person name="Barry K."/>
            <person name="Bills G."/>
            <person name="Bluhm B."/>
            <person name="Cannon C."/>
            <person name="Castanera R."/>
            <person name="Culley D."/>
            <person name="Daum C."/>
            <person name="Ezra D."/>
            <person name="Gonzalez J."/>
            <person name="Henrissat B."/>
            <person name="Kuo A."/>
            <person name="Liang C."/>
            <person name="Lipzen A."/>
            <person name="Lutzoni F."/>
            <person name="Magnuson J."/>
            <person name="Mondo S."/>
            <person name="Nolan M."/>
            <person name="Ohm R."/>
            <person name="Pangilinan J."/>
            <person name="Park H.-J."/>
            <person name="Ramirez L."/>
            <person name="Alfaro M."/>
            <person name="Sun H."/>
            <person name="Tritt A."/>
            <person name="Yoshinaga Y."/>
            <person name="Zwiers L.-H."/>
            <person name="Turgeon B."/>
            <person name="Goodwin S."/>
            <person name="Spatafora J."/>
            <person name="Crous P."/>
            <person name="Grigoriev I."/>
        </authorList>
    </citation>
    <scope>NUCLEOTIDE SEQUENCE</scope>
    <source>
        <strain evidence="3">HMLAC05119</strain>
    </source>
</reference>
<gene>
    <name evidence="3" type="ORF">BDU57DRAFT_585560</name>
</gene>
<dbReference type="InterPro" id="IPR015034">
    <property type="entry name" value="Bles03"/>
</dbReference>
<protein>
    <recommendedName>
        <fullName evidence="5">DUF1917-domain-containing protein</fullName>
    </recommendedName>
</protein>